<name>A0A0A8Y0M4_ARUDO</name>
<evidence type="ECO:0000256" key="1">
    <source>
        <dbReference type="SAM" id="MobiDB-lite"/>
    </source>
</evidence>
<accession>A0A0A8Y0M4</accession>
<organism evidence="2">
    <name type="scientific">Arundo donax</name>
    <name type="common">Giant reed</name>
    <name type="synonym">Donax arundinaceus</name>
    <dbReference type="NCBI Taxonomy" id="35708"/>
    <lineage>
        <taxon>Eukaryota</taxon>
        <taxon>Viridiplantae</taxon>
        <taxon>Streptophyta</taxon>
        <taxon>Embryophyta</taxon>
        <taxon>Tracheophyta</taxon>
        <taxon>Spermatophyta</taxon>
        <taxon>Magnoliopsida</taxon>
        <taxon>Liliopsida</taxon>
        <taxon>Poales</taxon>
        <taxon>Poaceae</taxon>
        <taxon>PACMAD clade</taxon>
        <taxon>Arundinoideae</taxon>
        <taxon>Arundineae</taxon>
        <taxon>Arundo</taxon>
    </lineage>
</organism>
<sequence>MERGEERKGSGTSEEGEEGEVIGGVDAAECGENPERERRRGG</sequence>
<protein>
    <submittedName>
        <fullName evidence="2">Uncharacterized protein</fullName>
    </submittedName>
</protein>
<evidence type="ECO:0000313" key="2">
    <source>
        <dbReference type="EMBL" id="JAD19709.1"/>
    </source>
</evidence>
<feature type="region of interest" description="Disordered" evidence="1">
    <location>
        <begin position="1"/>
        <end position="42"/>
    </location>
</feature>
<reference evidence="2" key="1">
    <citation type="submission" date="2014-09" db="EMBL/GenBank/DDBJ databases">
        <authorList>
            <person name="Magalhaes I.L.F."/>
            <person name="Oliveira U."/>
            <person name="Santos F.R."/>
            <person name="Vidigal T.H.D.A."/>
            <person name="Brescovit A.D."/>
            <person name="Santos A.J."/>
        </authorList>
    </citation>
    <scope>NUCLEOTIDE SEQUENCE</scope>
    <source>
        <tissue evidence="2">Shoot tissue taken approximately 20 cm above the soil surface</tissue>
    </source>
</reference>
<dbReference type="AlphaFoldDB" id="A0A0A8Y0M4"/>
<reference evidence="2" key="2">
    <citation type="journal article" date="2015" name="Data Brief">
        <title>Shoot transcriptome of the giant reed, Arundo donax.</title>
        <authorList>
            <person name="Barrero R.A."/>
            <person name="Guerrero F.D."/>
            <person name="Moolhuijzen P."/>
            <person name="Goolsby J.A."/>
            <person name="Tidwell J."/>
            <person name="Bellgard S.E."/>
            <person name="Bellgard M.I."/>
        </authorList>
    </citation>
    <scope>NUCLEOTIDE SEQUENCE</scope>
    <source>
        <tissue evidence="2">Shoot tissue taken approximately 20 cm above the soil surface</tissue>
    </source>
</reference>
<dbReference type="EMBL" id="GBRH01278186">
    <property type="protein sequence ID" value="JAD19709.1"/>
    <property type="molecule type" value="Transcribed_RNA"/>
</dbReference>
<feature type="compositionally biased region" description="Basic and acidic residues" evidence="1">
    <location>
        <begin position="33"/>
        <end position="42"/>
    </location>
</feature>
<proteinExistence type="predicted"/>